<dbReference type="GO" id="GO:0070273">
    <property type="term" value="F:phosphatidylinositol-4-phosphate binding"/>
    <property type="evidence" value="ECO:0007669"/>
    <property type="project" value="InterPro"/>
</dbReference>
<dbReference type="GO" id="GO:0000139">
    <property type="term" value="C:Golgi membrane"/>
    <property type="evidence" value="ECO:0007669"/>
    <property type="project" value="UniProtKB-SubCell"/>
</dbReference>
<comment type="subcellular location">
    <subcellularLocation>
        <location evidence="1">Golgi apparatus membrane</location>
        <topology evidence="1">Peripheral membrane protein</topology>
        <orientation evidence="1">Cytoplasmic side</orientation>
    </subcellularLocation>
</comment>
<reference evidence="6 7" key="1">
    <citation type="journal article" date="2019" name="Nat. Ecol. Evol.">
        <title>Megaphylogeny resolves global patterns of mushroom evolution.</title>
        <authorList>
            <person name="Varga T."/>
            <person name="Krizsan K."/>
            <person name="Foldi C."/>
            <person name="Dima B."/>
            <person name="Sanchez-Garcia M."/>
            <person name="Sanchez-Ramirez S."/>
            <person name="Szollosi G.J."/>
            <person name="Szarkandi J.G."/>
            <person name="Papp V."/>
            <person name="Albert L."/>
            <person name="Andreopoulos W."/>
            <person name="Angelini C."/>
            <person name="Antonin V."/>
            <person name="Barry K.W."/>
            <person name="Bougher N.L."/>
            <person name="Buchanan P."/>
            <person name="Buyck B."/>
            <person name="Bense V."/>
            <person name="Catcheside P."/>
            <person name="Chovatia M."/>
            <person name="Cooper J."/>
            <person name="Damon W."/>
            <person name="Desjardin D."/>
            <person name="Finy P."/>
            <person name="Geml J."/>
            <person name="Haridas S."/>
            <person name="Hughes K."/>
            <person name="Justo A."/>
            <person name="Karasinski D."/>
            <person name="Kautmanova I."/>
            <person name="Kiss B."/>
            <person name="Kocsube S."/>
            <person name="Kotiranta H."/>
            <person name="LaButti K.M."/>
            <person name="Lechner B.E."/>
            <person name="Liimatainen K."/>
            <person name="Lipzen A."/>
            <person name="Lukacs Z."/>
            <person name="Mihaltcheva S."/>
            <person name="Morgado L.N."/>
            <person name="Niskanen T."/>
            <person name="Noordeloos M.E."/>
            <person name="Ohm R.A."/>
            <person name="Ortiz-Santana B."/>
            <person name="Ovrebo C."/>
            <person name="Racz N."/>
            <person name="Riley R."/>
            <person name="Savchenko A."/>
            <person name="Shiryaev A."/>
            <person name="Soop K."/>
            <person name="Spirin V."/>
            <person name="Szebenyi C."/>
            <person name="Tomsovsky M."/>
            <person name="Tulloss R.E."/>
            <person name="Uehling J."/>
            <person name="Grigoriev I.V."/>
            <person name="Vagvolgyi C."/>
            <person name="Papp T."/>
            <person name="Martin F.M."/>
            <person name="Miettinen O."/>
            <person name="Hibbett D.S."/>
            <person name="Nagy L.G."/>
        </authorList>
    </citation>
    <scope>NUCLEOTIDE SEQUENCE [LARGE SCALE GENOMIC DNA]</scope>
    <source>
        <strain evidence="6 7">CBS 121175</strain>
    </source>
</reference>
<dbReference type="Proteomes" id="UP000307440">
    <property type="component" value="Unassembled WGS sequence"/>
</dbReference>
<dbReference type="InterPro" id="IPR008628">
    <property type="entry name" value="GPP34-like"/>
</dbReference>
<evidence type="ECO:0000256" key="2">
    <source>
        <dbReference type="ARBA" id="ARBA00007284"/>
    </source>
</evidence>
<dbReference type="GO" id="GO:0043001">
    <property type="term" value="P:Golgi to plasma membrane protein transport"/>
    <property type="evidence" value="ECO:0007669"/>
    <property type="project" value="TreeGrafter"/>
</dbReference>
<evidence type="ECO:0000256" key="4">
    <source>
        <dbReference type="ARBA" id="ARBA00023121"/>
    </source>
</evidence>
<keyword evidence="4" id="KW-0446">Lipid-binding</keyword>
<sequence length="256" mass="27953">MPVLNNSKWGKISGGALVDVQGDIHRGCILLELALRRRITLVRDPNRRMAMPERIVEVIDERQTGETLLDEALCLMKGQQEIEKLSVNAWIDLMSGETWNVMKVGFQLKQVREILKVADVRSKEIIINRVVSLLTSTTSAIPPQALIIPTAGAVQCNVTRTVCLVCASYAGSVLDNAFGRLGYEDREAAFGRCDDVLTEFFVWPLGAQEGNAAGGGAEAVLGLINEAKKEAKDDEDLSFELVADVSEVLGKLDSLL</sequence>
<accession>A0A5C3KHZ1</accession>
<dbReference type="Pfam" id="PF05719">
    <property type="entry name" value="GPP34"/>
    <property type="match status" value="1"/>
</dbReference>
<keyword evidence="7" id="KW-1185">Reference proteome</keyword>
<dbReference type="STRING" id="230819.A0A5C3KHZ1"/>
<organism evidence="6 7">
    <name type="scientific">Coprinopsis marcescibilis</name>
    <name type="common">Agaric fungus</name>
    <name type="synonym">Psathyrella marcescibilis</name>
    <dbReference type="NCBI Taxonomy" id="230819"/>
    <lineage>
        <taxon>Eukaryota</taxon>
        <taxon>Fungi</taxon>
        <taxon>Dikarya</taxon>
        <taxon>Basidiomycota</taxon>
        <taxon>Agaricomycotina</taxon>
        <taxon>Agaricomycetes</taxon>
        <taxon>Agaricomycetidae</taxon>
        <taxon>Agaricales</taxon>
        <taxon>Agaricineae</taxon>
        <taxon>Psathyrellaceae</taxon>
        <taxon>Coprinopsis</taxon>
    </lineage>
</organism>
<dbReference type="GO" id="GO:0007030">
    <property type="term" value="P:Golgi organization"/>
    <property type="evidence" value="ECO:0007669"/>
    <property type="project" value="TreeGrafter"/>
</dbReference>
<keyword evidence="5" id="KW-0472">Membrane</keyword>
<dbReference type="PANTHER" id="PTHR12704:SF2">
    <property type="entry name" value="GOLGI PHOSPHOPROTEIN 3 HOMOLOG SAURON"/>
    <property type="match status" value="1"/>
</dbReference>
<name>A0A5C3KHZ1_COPMA</name>
<dbReference type="Gene3D" id="1.10.3630.10">
    <property type="entry name" value="yeast vps74-n-term truncation variant domain like"/>
    <property type="match status" value="2"/>
</dbReference>
<dbReference type="GO" id="GO:0031985">
    <property type="term" value="C:Golgi cisterna"/>
    <property type="evidence" value="ECO:0007669"/>
    <property type="project" value="TreeGrafter"/>
</dbReference>
<comment type="similarity">
    <text evidence="2">Belongs to the GOLPH3/VPS74 family.</text>
</comment>
<evidence type="ECO:0000256" key="5">
    <source>
        <dbReference type="ARBA" id="ARBA00023136"/>
    </source>
</evidence>
<dbReference type="GO" id="GO:0006890">
    <property type="term" value="P:retrograde vesicle-mediated transport, Golgi to endoplasmic reticulum"/>
    <property type="evidence" value="ECO:0007669"/>
    <property type="project" value="TreeGrafter"/>
</dbReference>
<dbReference type="EMBL" id="ML210330">
    <property type="protein sequence ID" value="TFK19664.1"/>
    <property type="molecule type" value="Genomic_DNA"/>
</dbReference>
<dbReference type="AlphaFoldDB" id="A0A5C3KHZ1"/>
<dbReference type="GO" id="GO:0048194">
    <property type="term" value="P:Golgi vesicle budding"/>
    <property type="evidence" value="ECO:0007669"/>
    <property type="project" value="TreeGrafter"/>
</dbReference>
<evidence type="ECO:0000256" key="3">
    <source>
        <dbReference type="ARBA" id="ARBA00023034"/>
    </source>
</evidence>
<dbReference type="OrthoDB" id="2189106at2759"/>
<keyword evidence="3" id="KW-0333">Golgi apparatus</keyword>
<proteinExistence type="inferred from homology"/>
<protein>
    <submittedName>
        <fullName evidence="6">Golgi phospho protein 3</fullName>
    </submittedName>
</protein>
<dbReference type="PANTHER" id="PTHR12704">
    <property type="entry name" value="TRANS-GOLGI PROTEIN GMX33"/>
    <property type="match status" value="1"/>
</dbReference>
<evidence type="ECO:0000313" key="6">
    <source>
        <dbReference type="EMBL" id="TFK19664.1"/>
    </source>
</evidence>
<evidence type="ECO:0000313" key="7">
    <source>
        <dbReference type="Proteomes" id="UP000307440"/>
    </source>
</evidence>
<evidence type="ECO:0000256" key="1">
    <source>
        <dbReference type="ARBA" id="ARBA00004255"/>
    </source>
</evidence>
<gene>
    <name evidence="6" type="ORF">FA15DRAFT_682869</name>
</gene>
<dbReference type="GO" id="GO:0005829">
    <property type="term" value="C:cytosol"/>
    <property type="evidence" value="ECO:0007669"/>
    <property type="project" value="TreeGrafter"/>
</dbReference>
<dbReference type="GO" id="GO:0005802">
    <property type="term" value="C:trans-Golgi network"/>
    <property type="evidence" value="ECO:0007669"/>
    <property type="project" value="TreeGrafter"/>
</dbReference>
<dbReference type="InterPro" id="IPR038261">
    <property type="entry name" value="GPP34-like_sf"/>
</dbReference>